<evidence type="ECO:0000313" key="1">
    <source>
        <dbReference type="EMBL" id="QHU28911.1"/>
    </source>
</evidence>
<accession>A0A6C0LGU0</accession>
<dbReference type="EMBL" id="MN740475">
    <property type="protein sequence ID" value="QHU28911.1"/>
    <property type="molecule type" value="Genomic_DNA"/>
</dbReference>
<reference evidence="1" key="1">
    <citation type="journal article" date="2020" name="Nature">
        <title>Giant virus diversity and host interactions through global metagenomics.</title>
        <authorList>
            <person name="Schulz F."/>
            <person name="Roux S."/>
            <person name="Paez-Espino D."/>
            <person name="Jungbluth S."/>
            <person name="Walsh D.A."/>
            <person name="Denef V.J."/>
            <person name="McMahon K.D."/>
            <person name="Konstantinidis K.T."/>
            <person name="Eloe-Fadrosh E.A."/>
            <person name="Kyrpides N.C."/>
            <person name="Woyke T."/>
        </authorList>
    </citation>
    <scope>NUCLEOTIDE SEQUENCE</scope>
    <source>
        <strain evidence="1">GVMAG-M-3300027791-30</strain>
    </source>
</reference>
<protein>
    <submittedName>
        <fullName evidence="1">Uncharacterized protein</fullName>
    </submittedName>
</protein>
<organism evidence="1">
    <name type="scientific">viral metagenome</name>
    <dbReference type="NCBI Taxonomy" id="1070528"/>
    <lineage>
        <taxon>unclassified sequences</taxon>
        <taxon>metagenomes</taxon>
        <taxon>organismal metagenomes</taxon>
    </lineage>
</organism>
<proteinExistence type="predicted"/>
<dbReference type="AlphaFoldDB" id="A0A6C0LGU0"/>
<sequence>MSIPINVLYYNDLLHEWILKGTSDYQQTKDEYLYFRVLSGGKKYFYASPEDYFEHNKNYIEPMHVNSDNSVEYTNIKGEIVFIE</sequence>
<name>A0A6C0LGU0_9ZZZZ</name>